<evidence type="ECO:0000313" key="1">
    <source>
        <dbReference type="EMBL" id="PWE31072.1"/>
    </source>
</evidence>
<dbReference type="OrthoDB" id="7345320at2"/>
<dbReference type="Pfam" id="PF08905">
    <property type="entry name" value="DUF1850"/>
    <property type="match status" value="1"/>
</dbReference>
<gene>
    <name evidence="1" type="ORF">C4N9_04795</name>
</gene>
<keyword evidence="2" id="KW-1185">Reference proteome</keyword>
<sequence>MRPRFRCIPARSAITRKRAPRFRTVCVREPSVVIVSRLGGAGLASAALLALASVAQGESLCATRLEDQVRLGCLTIEDGARWSVVWNHSVDGYEVEDIYENRNGAMVLVRSHLPDFGAGLGHIPGRGRQVSDGQGGYWIEDIDEPVPGNAYVLRPGAGPVNHRLRARSGEIPLSALAEHARVSIALLPETE</sequence>
<dbReference type="Proteomes" id="UP000244940">
    <property type="component" value="Unassembled WGS sequence"/>
</dbReference>
<proteinExistence type="predicted"/>
<organism evidence="1 2">
    <name type="scientific">Pararhodobacter marinus</name>
    <dbReference type="NCBI Taxonomy" id="2184063"/>
    <lineage>
        <taxon>Bacteria</taxon>
        <taxon>Pseudomonadati</taxon>
        <taxon>Pseudomonadota</taxon>
        <taxon>Alphaproteobacteria</taxon>
        <taxon>Rhodobacterales</taxon>
        <taxon>Paracoccaceae</taxon>
        <taxon>Pararhodobacter</taxon>
    </lineage>
</organism>
<dbReference type="EMBL" id="QEYD01000002">
    <property type="protein sequence ID" value="PWE31072.1"/>
    <property type="molecule type" value="Genomic_DNA"/>
</dbReference>
<reference evidence="1 2" key="1">
    <citation type="submission" date="2018-05" db="EMBL/GenBank/DDBJ databases">
        <title>Pararhodobacter marina sp. nov., isolated from deep-sea water of the Indian Ocean.</title>
        <authorList>
            <person name="Lai Q.Sr."/>
            <person name="Liu X."/>
            <person name="Shao Z."/>
        </authorList>
    </citation>
    <scope>NUCLEOTIDE SEQUENCE [LARGE SCALE GENOMIC DNA]</scope>
    <source>
        <strain evidence="1 2">CIC4N-9</strain>
    </source>
</reference>
<comment type="caution">
    <text evidence="1">The sequence shown here is derived from an EMBL/GenBank/DDBJ whole genome shotgun (WGS) entry which is preliminary data.</text>
</comment>
<evidence type="ECO:0000313" key="2">
    <source>
        <dbReference type="Proteomes" id="UP000244940"/>
    </source>
</evidence>
<dbReference type="AlphaFoldDB" id="A0A2U2CGU5"/>
<name>A0A2U2CGU5_9RHOB</name>
<dbReference type="InterPro" id="IPR015001">
    <property type="entry name" value="DUF1850"/>
</dbReference>
<protein>
    <submittedName>
        <fullName evidence="1">DUF1850 domain-containing protein</fullName>
    </submittedName>
</protein>
<accession>A0A2U2CGU5</accession>